<protein>
    <submittedName>
        <fullName evidence="4">FxSxx-COOH system tetratricopeptide repeat protein</fullName>
    </submittedName>
</protein>
<dbReference type="Pfam" id="PF13676">
    <property type="entry name" value="TIR_2"/>
    <property type="match status" value="1"/>
</dbReference>
<dbReference type="InterPro" id="IPR002182">
    <property type="entry name" value="NB-ARC"/>
</dbReference>
<reference evidence="5" key="1">
    <citation type="journal article" date="2019" name="Int. J. Syst. Evol. Microbiol.">
        <title>The Global Catalogue of Microorganisms (GCM) 10K type strain sequencing project: providing services to taxonomists for standard genome sequencing and annotation.</title>
        <authorList>
            <consortium name="The Broad Institute Genomics Platform"/>
            <consortium name="The Broad Institute Genome Sequencing Center for Infectious Disease"/>
            <person name="Wu L."/>
            <person name="Ma J."/>
        </authorList>
    </citation>
    <scope>NUCLEOTIDE SEQUENCE [LARGE SCALE GENOMIC DNA]</scope>
    <source>
        <strain evidence="5">JCM 4805</strain>
    </source>
</reference>
<evidence type="ECO:0000313" key="5">
    <source>
        <dbReference type="Proteomes" id="UP001500909"/>
    </source>
</evidence>
<dbReference type="InterPro" id="IPR053137">
    <property type="entry name" value="NLR-like"/>
</dbReference>
<dbReference type="RefSeq" id="WP_346094893.1">
    <property type="nucleotide sequence ID" value="NZ_BAAABY010000015.1"/>
</dbReference>
<evidence type="ECO:0000256" key="1">
    <source>
        <dbReference type="SAM" id="MobiDB-lite"/>
    </source>
</evidence>
<dbReference type="InterPro" id="IPR000157">
    <property type="entry name" value="TIR_dom"/>
</dbReference>
<sequence>MPAARRTISHGGRPPVTVSFAGFNRAWAAWIGDRLERHGMRVSLQRWDPPVGTALEDALADLALAEGTVLIVLSDWYIQLGPRSHEEWNAALRAVVAERQDKFAAVSVTTNALPTATAVFGAAELADVGAREAERRLLARLDIDADPHPDPEEDGEGPRYPQEQPRVWGGVPRRNTRFTGRENLLADVYHRLQQAERGAAVCTLYGMSGVGKTQLATEYVYRFGSEYDVVWWVSAGERTPMRQRLAELAPALGLTTGQEYGERLRAVRDALRRGEPSHRWLLVLDGADQPEHVADMLPSGPGHVLLTSQNREWSEHNTMMFEVPVYTREESIAFVRRRAPRLDRAEANQLAEALEDLPLLLDQTAGWLSDSTMTVDEYVELLESGADAEVVRVAHDFPMTYQTSWSILQNRLSEAVPASVDLLRLCSFFAPAAIPVRLLRDLPPGDLPEELTGLMNDPLLWNQALSKLLQYSVVRIEAHDPTADDASPGGEILYMHRMVHQTVRALMPDRQLAEYGRVARRALAAADPLRPTDTRLWPRFAELAQHLKAADVLVSKDADVQNLVLNVLRYMYLSGEYRSGLKLAERALTAWRELLGPTHARIWDLSYHYANLLRATGDYAATEALDRVVLDHLRETQGPRDLDTLRAASGLAADLRGLGRFDEALELSTTVLQGYTDLVGEQDSRTLNAQNNLAVSLRLLGRYSDSLALNRRTLEARREVLRARHNWTLFSEIHVATDMRLLGRYAEATSVQEHSVRVHRIVMGNDNPQTLRAEHNLALCYYRSGERGKAGRLLARVLERSERVLGEADPLTLMVGVSYSCFAREHGSLDQAREIGEQVTDRYRVQLGADHPYTTGALANHALVLRAAGERQQALLLTEEALEGMRRAVGADHPWTLGCAVNAAAARNFASDPESAAELGRDTLTRATGTLGPRHPLTLSAQVALAADLRGLRKRQEADKLEEEALTGLSTVLGAQHAHTVSARARTRPFWDFEPQII</sequence>
<dbReference type="InterPro" id="IPR035897">
    <property type="entry name" value="Toll_tir_struct_dom_sf"/>
</dbReference>
<evidence type="ECO:0000259" key="3">
    <source>
        <dbReference type="Pfam" id="PF13676"/>
    </source>
</evidence>
<dbReference type="Gene3D" id="3.40.50.300">
    <property type="entry name" value="P-loop containing nucleotide triphosphate hydrolases"/>
    <property type="match status" value="1"/>
</dbReference>
<evidence type="ECO:0000259" key="2">
    <source>
        <dbReference type="Pfam" id="PF00931"/>
    </source>
</evidence>
<feature type="region of interest" description="Disordered" evidence="1">
    <location>
        <begin position="141"/>
        <end position="174"/>
    </location>
</feature>
<organism evidence="4 5">
    <name type="scientific">Streptomyces olivaceiscleroticus</name>
    <dbReference type="NCBI Taxonomy" id="68245"/>
    <lineage>
        <taxon>Bacteria</taxon>
        <taxon>Bacillati</taxon>
        <taxon>Actinomycetota</taxon>
        <taxon>Actinomycetes</taxon>
        <taxon>Kitasatosporales</taxon>
        <taxon>Streptomycetaceae</taxon>
        <taxon>Streptomyces</taxon>
    </lineage>
</organism>
<name>A0ABP3JMN2_9ACTN</name>
<dbReference type="Pfam" id="PF13374">
    <property type="entry name" value="TPR_10"/>
    <property type="match status" value="3"/>
</dbReference>
<dbReference type="SUPFAM" id="SSF52540">
    <property type="entry name" value="P-loop containing nucleoside triphosphate hydrolases"/>
    <property type="match status" value="1"/>
</dbReference>
<dbReference type="SUPFAM" id="SSF52200">
    <property type="entry name" value="Toll/Interleukin receptor TIR domain"/>
    <property type="match status" value="1"/>
</dbReference>
<feature type="domain" description="NB-ARC" evidence="2">
    <location>
        <begin position="182"/>
        <end position="332"/>
    </location>
</feature>
<dbReference type="Pfam" id="PF13424">
    <property type="entry name" value="TPR_12"/>
    <property type="match status" value="2"/>
</dbReference>
<dbReference type="InterPro" id="IPR027417">
    <property type="entry name" value="P-loop_NTPase"/>
</dbReference>
<dbReference type="Pfam" id="PF00931">
    <property type="entry name" value="NB-ARC"/>
    <property type="match status" value="1"/>
</dbReference>
<accession>A0ABP3JMN2</accession>
<feature type="compositionally biased region" description="Basic and acidic residues" evidence="1">
    <location>
        <begin position="141"/>
        <end position="150"/>
    </location>
</feature>
<dbReference type="EMBL" id="BAAABY010000015">
    <property type="protein sequence ID" value="GAA0458648.1"/>
    <property type="molecule type" value="Genomic_DNA"/>
</dbReference>
<keyword evidence="5" id="KW-1185">Reference proteome</keyword>
<dbReference type="PANTHER" id="PTHR46082">
    <property type="entry name" value="ATP/GTP-BINDING PROTEIN-RELATED"/>
    <property type="match status" value="1"/>
</dbReference>
<dbReference type="Gene3D" id="3.40.50.10140">
    <property type="entry name" value="Toll/interleukin-1 receptor homology (TIR) domain"/>
    <property type="match status" value="1"/>
</dbReference>
<dbReference type="PANTHER" id="PTHR46082:SF6">
    <property type="entry name" value="AAA+ ATPASE DOMAIN-CONTAINING PROTEIN-RELATED"/>
    <property type="match status" value="1"/>
</dbReference>
<proteinExistence type="predicted"/>
<dbReference type="SUPFAM" id="SSF48452">
    <property type="entry name" value="TPR-like"/>
    <property type="match status" value="3"/>
</dbReference>
<feature type="domain" description="TIR" evidence="3">
    <location>
        <begin position="16"/>
        <end position="122"/>
    </location>
</feature>
<dbReference type="InterPro" id="IPR011990">
    <property type="entry name" value="TPR-like_helical_dom_sf"/>
</dbReference>
<comment type="caution">
    <text evidence="4">The sequence shown here is derived from an EMBL/GenBank/DDBJ whole genome shotgun (WGS) entry which is preliminary data.</text>
</comment>
<dbReference type="NCBIfam" id="NF040586">
    <property type="entry name" value="FxSxx_TPR"/>
    <property type="match status" value="1"/>
</dbReference>
<gene>
    <name evidence="4" type="primary">fxsT_3</name>
    <name evidence="4" type="ORF">GCM10010361_23310</name>
</gene>
<dbReference type="Gene3D" id="1.25.40.10">
    <property type="entry name" value="Tetratricopeptide repeat domain"/>
    <property type="match status" value="3"/>
</dbReference>
<dbReference type="Proteomes" id="UP001500909">
    <property type="component" value="Unassembled WGS sequence"/>
</dbReference>
<evidence type="ECO:0000313" key="4">
    <source>
        <dbReference type="EMBL" id="GAA0458648.1"/>
    </source>
</evidence>